<dbReference type="Proteomes" id="UP000054928">
    <property type="component" value="Unassembled WGS sequence"/>
</dbReference>
<name>A0A0P1AB87_PLAHL</name>
<evidence type="ECO:0000313" key="2">
    <source>
        <dbReference type="Proteomes" id="UP000054928"/>
    </source>
</evidence>
<dbReference type="EMBL" id="CCYD01000288">
    <property type="protein sequence ID" value="CEG37618.1"/>
    <property type="molecule type" value="Genomic_DNA"/>
</dbReference>
<accession>A0A0P1AB87</accession>
<keyword evidence="2" id="KW-1185">Reference proteome</keyword>
<dbReference type="GeneID" id="36400452"/>
<sequence>MIKQIPTPVQVVLMKWLMHSGGTLALSLKQLKSAFMISSTLQQVVKVWLQELFSKIMQDLLQLLSNGCLIAYSYEEREK</sequence>
<evidence type="ECO:0000313" key="1">
    <source>
        <dbReference type="EMBL" id="CEG37618.1"/>
    </source>
</evidence>
<dbReference type="RefSeq" id="XP_024573987.1">
    <property type="nucleotide sequence ID" value="XM_024722963.1"/>
</dbReference>
<proteinExistence type="predicted"/>
<protein>
    <submittedName>
        <fullName evidence="1">Uncharacterized protein</fullName>
    </submittedName>
</protein>
<reference evidence="2" key="1">
    <citation type="submission" date="2014-09" db="EMBL/GenBank/DDBJ databases">
        <authorList>
            <person name="Sharma Rahul"/>
            <person name="Thines Marco"/>
        </authorList>
    </citation>
    <scope>NUCLEOTIDE SEQUENCE [LARGE SCALE GENOMIC DNA]</scope>
</reference>
<dbReference type="AlphaFoldDB" id="A0A0P1AB87"/>
<organism evidence="1 2">
    <name type="scientific">Plasmopara halstedii</name>
    <name type="common">Downy mildew of sunflower</name>
    <dbReference type="NCBI Taxonomy" id="4781"/>
    <lineage>
        <taxon>Eukaryota</taxon>
        <taxon>Sar</taxon>
        <taxon>Stramenopiles</taxon>
        <taxon>Oomycota</taxon>
        <taxon>Peronosporomycetes</taxon>
        <taxon>Peronosporales</taxon>
        <taxon>Peronosporaceae</taxon>
        <taxon>Plasmopara</taxon>
    </lineage>
</organism>